<comment type="similarity">
    <text evidence="1">Belongs to the UDP-glycosyltransferase family.</text>
</comment>
<comment type="caution">
    <text evidence="2">The sequence shown here is derived from an EMBL/GenBank/DDBJ whole genome shotgun (WGS) entry which is preliminary data.</text>
</comment>
<dbReference type="SUPFAM" id="SSF53756">
    <property type="entry name" value="UDP-Glycosyltransferase/glycogen phosphorylase"/>
    <property type="match status" value="1"/>
</dbReference>
<proteinExistence type="inferred from homology"/>
<dbReference type="PANTHER" id="PTHR48047">
    <property type="entry name" value="GLYCOSYLTRANSFERASE"/>
    <property type="match status" value="1"/>
</dbReference>
<dbReference type="Proteomes" id="UP001604277">
    <property type="component" value="Unassembled WGS sequence"/>
</dbReference>
<dbReference type="PANTHER" id="PTHR48047:SF51">
    <property type="entry name" value="GLYCOSYLTRANSFERASE"/>
    <property type="match status" value="1"/>
</dbReference>
<gene>
    <name evidence="2" type="ORF">Fot_01096</name>
</gene>
<dbReference type="Gene3D" id="3.40.50.2000">
    <property type="entry name" value="Glycogen Phosphorylase B"/>
    <property type="match status" value="2"/>
</dbReference>
<name>A0ABD1X310_9LAMI</name>
<evidence type="ECO:0000313" key="2">
    <source>
        <dbReference type="EMBL" id="KAL2556357.1"/>
    </source>
</evidence>
<evidence type="ECO:0000313" key="3">
    <source>
        <dbReference type="Proteomes" id="UP001604277"/>
    </source>
</evidence>
<dbReference type="EMBL" id="JBFOLJ010000001">
    <property type="protein sequence ID" value="KAL2556357.1"/>
    <property type="molecule type" value="Genomic_DNA"/>
</dbReference>
<sequence>MTKRRGEKREVKLLAIAGVNGLLSLHESPDKPFILTSFPWIKLIRNDFDYPFNTHHPSSPIFDFIMEISIALSNNYGLIVNSFYELEPLFVDYLTIESKPKAFSVGPLCLTRSKKIELVLHYKCRWIQWLDKKLAKRNPVFYVAFGSQAEISSTQLTEIAGGLEESKVIFLWVVRKSGTELGEEFEDMIKETIDSSTQLPFFFRQDKGNV</sequence>
<protein>
    <submittedName>
        <fullName evidence="2">UDP-Glycosyltransferase superfamily protein</fullName>
    </submittedName>
</protein>
<accession>A0ABD1X310</accession>
<reference evidence="3" key="1">
    <citation type="submission" date="2024-07" db="EMBL/GenBank/DDBJ databases">
        <title>Two chromosome-level genome assemblies of Korean endemic species Abeliophyllum distichum and Forsythia ovata (Oleaceae).</title>
        <authorList>
            <person name="Jang H."/>
        </authorList>
    </citation>
    <scope>NUCLEOTIDE SEQUENCE [LARGE SCALE GENOMIC DNA]</scope>
</reference>
<keyword evidence="3" id="KW-1185">Reference proteome</keyword>
<evidence type="ECO:0000256" key="1">
    <source>
        <dbReference type="ARBA" id="ARBA00009995"/>
    </source>
</evidence>
<dbReference type="AlphaFoldDB" id="A0ABD1X310"/>
<organism evidence="2 3">
    <name type="scientific">Forsythia ovata</name>
    <dbReference type="NCBI Taxonomy" id="205694"/>
    <lineage>
        <taxon>Eukaryota</taxon>
        <taxon>Viridiplantae</taxon>
        <taxon>Streptophyta</taxon>
        <taxon>Embryophyta</taxon>
        <taxon>Tracheophyta</taxon>
        <taxon>Spermatophyta</taxon>
        <taxon>Magnoliopsida</taxon>
        <taxon>eudicotyledons</taxon>
        <taxon>Gunneridae</taxon>
        <taxon>Pentapetalae</taxon>
        <taxon>asterids</taxon>
        <taxon>lamiids</taxon>
        <taxon>Lamiales</taxon>
        <taxon>Oleaceae</taxon>
        <taxon>Forsythieae</taxon>
        <taxon>Forsythia</taxon>
    </lineage>
</organism>